<organism evidence="13 14">
    <name type="scientific">Candidatus Faecalibacterium intestinavium</name>
    <dbReference type="NCBI Taxonomy" id="2838580"/>
    <lineage>
        <taxon>Bacteria</taxon>
        <taxon>Bacillati</taxon>
        <taxon>Bacillota</taxon>
        <taxon>Clostridia</taxon>
        <taxon>Eubacteriales</taxon>
        <taxon>Oscillospiraceae</taxon>
        <taxon>Faecalibacterium</taxon>
    </lineage>
</organism>
<accession>A0A9E2KK04</accession>
<evidence type="ECO:0000313" key="13">
    <source>
        <dbReference type="EMBL" id="MBU3819764.1"/>
    </source>
</evidence>
<dbReference type="AlphaFoldDB" id="A0A9E2KK04"/>
<reference evidence="13" key="2">
    <citation type="submission" date="2021-04" db="EMBL/GenBank/DDBJ databases">
        <authorList>
            <person name="Gilroy R."/>
        </authorList>
    </citation>
    <scope>NUCLEOTIDE SEQUENCE</scope>
    <source>
        <strain evidence="13">742</strain>
    </source>
</reference>
<dbReference type="SUPFAM" id="SSF53098">
    <property type="entry name" value="Ribonuclease H-like"/>
    <property type="match status" value="1"/>
</dbReference>
<protein>
    <recommendedName>
        <fullName evidence="5 11">Ribonuclease H</fullName>
        <shortName evidence="11">RNase H</shortName>
        <ecNumber evidence="5 11">3.1.26.4</ecNumber>
    </recommendedName>
</protein>
<proteinExistence type="inferred from homology"/>
<dbReference type="InterPro" id="IPR012337">
    <property type="entry name" value="RNaseH-like_sf"/>
</dbReference>
<dbReference type="NCBIfam" id="NF001236">
    <property type="entry name" value="PRK00203.1"/>
    <property type="match status" value="1"/>
</dbReference>
<keyword evidence="10 11" id="KW-0460">Magnesium</keyword>
<comment type="cofactor">
    <cofactor evidence="11">
        <name>Mg(2+)</name>
        <dbReference type="ChEBI" id="CHEBI:18420"/>
    </cofactor>
    <text evidence="11">Binds 1 Mg(2+) ion per subunit. May bind a second metal ion at a regulatory site, or after substrate binding.</text>
</comment>
<dbReference type="EC" id="3.1.26.4" evidence="5 11"/>
<dbReference type="PANTHER" id="PTHR10642:SF26">
    <property type="entry name" value="RIBONUCLEASE H1"/>
    <property type="match status" value="1"/>
</dbReference>
<evidence type="ECO:0000256" key="2">
    <source>
        <dbReference type="ARBA" id="ARBA00004065"/>
    </source>
</evidence>
<dbReference type="GO" id="GO:0005737">
    <property type="term" value="C:cytoplasm"/>
    <property type="evidence" value="ECO:0007669"/>
    <property type="project" value="UniProtKB-SubCell"/>
</dbReference>
<evidence type="ECO:0000256" key="5">
    <source>
        <dbReference type="ARBA" id="ARBA00012180"/>
    </source>
</evidence>
<evidence type="ECO:0000256" key="9">
    <source>
        <dbReference type="ARBA" id="ARBA00022801"/>
    </source>
</evidence>
<keyword evidence="11" id="KW-0963">Cytoplasm</keyword>
<evidence type="ECO:0000256" key="8">
    <source>
        <dbReference type="ARBA" id="ARBA00022759"/>
    </source>
</evidence>
<dbReference type="GO" id="GO:0043137">
    <property type="term" value="P:DNA replication, removal of RNA primer"/>
    <property type="evidence" value="ECO:0007669"/>
    <property type="project" value="TreeGrafter"/>
</dbReference>
<reference evidence="13" key="1">
    <citation type="journal article" date="2021" name="PeerJ">
        <title>Extensive microbial diversity within the chicken gut microbiome revealed by metagenomics and culture.</title>
        <authorList>
            <person name="Gilroy R."/>
            <person name="Ravi A."/>
            <person name="Getino M."/>
            <person name="Pursley I."/>
            <person name="Horton D.L."/>
            <person name="Alikhan N.F."/>
            <person name="Baker D."/>
            <person name="Gharbi K."/>
            <person name="Hall N."/>
            <person name="Watson M."/>
            <person name="Adriaenssens E.M."/>
            <person name="Foster-Nyarko E."/>
            <person name="Jarju S."/>
            <person name="Secka A."/>
            <person name="Antonio M."/>
            <person name="Oren A."/>
            <person name="Chaudhuri R.R."/>
            <person name="La Ragione R."/>
            <person name="Hildebrand F."/>
            <person name="Pallen M.J."/>
        </authorList>
    </citation>
    <scope>NUCLEOTIDE SEQUENCE</scope>
    <source>
        <strain evidence="13">742</strain>
    </source>
</reference>
<evidence type="ECO:0000259" key="12">
    <source>
        <dbReference type="PROSITE" id="PS50879"/>
    </source>
</evidence>
<dbReference type="InterPro" id="IPR050092">
    <property type="entry name" value="RNase_H"/>
</dbReference>
<dbReference type="Pfam" id="PF00075">
    <property type="entry name" value="RNase_H"/>
    <property type="match status" value="1"/>
</dbReference>
<comment type="subcellular location">
    <subcellularLocation>
        <location evidence="11">Cytoplasm</location>
    </subcellularLocation>
</comment>
<keyword evidence="8 11" id="KW-0255">Endonuclease</keyword>
<comment type="similarity">
    <text evidence="3 11">Belongs to the RNase H family.</text>
</comment>
<dbReference type="Gene3D" id="3.30.420.10">
    <property type="entry name" value="Ribonuclease H-like superfamily/Ribonuclease H"/>
    <property type="match status" value="1"/>
</dbReference>
<dbReference type="GO" id="GO:0003676">
    <property type="term" value="F:nucleic acid binding"/>
    <property type="evidence" value="ECO:0007669"/>
    <property type="project" value="InterPro"/>
</dbReference>
<dbReference type="HAMAP" id="MF_00042">
    <property type="entry name" value="RNase_H"/>
    <property type="match status" value="1"/>
</dbReference>
<feature type="binding site" evidence="11">
    <location>
        <position position="9"/>
    </location>
    <ligand>
        <name>Mg(2+)</name>
        <dbReference type="ChEBI" id="CHEBI:18420"/>
        <label>1</label>
    </ligand>
</feature>
<feature type="binding site" evidence="11">
    <location>
        <position position="51"/>
    </location>
    <ligand>
        <name>Mg(2+)</name>
        <dbReference type="ChEBI" id="CHEBI:18420"/>
        <label>1</label>
    </ligand>
</feature>
<comment type="catalytic activity">
    <reaction evidence="1 11">
        <text>Endonucleolytic cleavage to 5'-phosphomonoester.</text>
        <dbReference type="EC" id="3.1.26.4"/>
    </reaction>
</comment>
<name>A0A9E2KK04_9FIRM</name>
<dbReference type="InterPro" id="IPR036397">
    <property type="entry name" value="RNaseH_sf"/>
</dbReference>
<evidence type="ECO:0000313" key="14">
    <source>
        <dbReference type="Proteomes" id="UP000824178"/>
    </source>
</evidence>
<dbReference type="EMBL" id="JAHLFH010000108">
    <property type="protein sequence ID" value="MBU3819764.1"/>
    <property type="molecule type" value="Genomic_DNA"/>
</dbReference>
<feature type="binding site" evidence="11">
    <location>
        <position position="73"/>
    </location>
    <ligand>
        <name>Mg(2+)</name>
        <dbReference type="ChEBI" id="CHEBI:18420"/>
        <label>1</label>
    </ligand>
</feature>
<feature type="domain" description="RNase H type-1" evidence="12">
    <location>
        <begin position="1"/>
        <end position="146"/>
    </location>
</feature>
<evidence type="ECO:0000256" key="10">
    <source>
        <dbReference type="ARBA" id="ARBA00022842"/>
    </source>
</evidence>
<gene>
    <name evidence="11 13" type="primary">rnhA</name>
    <name evidence="13" type="ORF">H9864_05270</name>
</gene>
<dbReference type="GO" id="GO:0004523">
    <property type="term" value="F:RNA-DNA hybrid ribonuclease activity"/>
    <property type="evidence" value="ECO:0007669"/>
    <property type="project" value="UniProtKB-UniRule"/>
</dbReference>
<dbReference type="GO" id="GO:0000287">
    <property type="term" value="F:magnesium ion binding"/>
    <property type="evidence" value="ECO:0007669"/>
    <property type="project" value="UniProtKB-UniRule"/>
</dbReference>
<evidence type="ECO:0000256" key="7">
    <source>
        <dbReference type="ARBA" id="ARBA00022723"/>
    </source>
</evidence>
<comment type="caution">
    <text evidence="13">The sequence shown here is derived from an EMBL/GenBank/DDBJ whole genome shotgun (WGS) entry which is preliminary data.</text>
</comment>
<feature type="binding site" evidence="11">
    <location>
        <position position="9"/>
    </location>
    <ligand>
        <name>Mg(2+)</name>
        <dbReference type="ChEBI" id="CHEBI:18420"/>
        <label>2</label>
    </ligand>
</feature>
<dbReference type="InterPro" id="IPR002156">
    <property type="entry name" value="RNaseH_domain"/>
</dbReference>
<evidence type="ECO:0000256" key="4">
    <source>
        <dbReference type="ARBA" id="ARBA00011245"/>
    </source>
</evidence>
<comment type="subunit">
    <text evidence="4 11">Monomer.</text>
</comment>
<dbReference type="Proteomes" id="UP000824178">
    <property type="component" value="Unassembled WGS sequence"/>
</dbReference>
<feature type="binding site" evidence="11">
    <location>
        <position position="138"/>
    </location>
    <ligand>
        <name>Mg(2+)</name>
        <dbReference type="ChEBI" id="CHEBI:18420"/>
        <label>2</label>
    </ligand>
</feature>
<keyword evidence="7 11" id="KW-0479">Metal-binding</keyword>
<dbReference type="PROSITE" id="PS50879">
    <property type="entry name" value="RNASE_H_1"/>
    <property type="match status" value="1"/>
</dbReference>
<keyword evidence="9 11" id="KW-0378">Hydrolase</keyword>
<keyword evidence="6 11" id="KW-0540">Nuclease</keyword>
<dbReference type="PANTHER" id="PTHR10642">
    <property type="entry name" value="RIBONUCLEASE H1"/>
    <property type="match status" value="1"/>
</dbReference>
<evidence type="ECO:0000256" key="11">
    <source>
        <dbReference type="HAMAP-Rule" id="MF_00042"/>
    </source>
</evidence>
<dbReference type="FunFam" id="3.30.420.10:FF:000089">
    <property type="entry name" value="Ribonuclease H"/>
    <property type="match status" value="1"/>
</dbReference>
<dbReference type="CDD" id="cd09278">
    <property type="entry name" value="RNase_HI_prokaryote_like"/>
    <property type="match status" value="1"/>
</dbReference>
<evidence type="ECO:0000256" key="1">
    <source>
        <dbReference type="ARBA" id="ARBA00000077"/>
    </source>
</evidence>
<evidence type="ECO:0000256" key="6">
    <source>
        <dbReference type="ARBA" id="ARBA00022722"/>
    </source>
</evidence>
<sequence length="153" mass="16979">MKQVEIYTDGACSGNPGPGGWGAVLRYRFGGKIYEKELSGGSASTTNNRMELTAFIEALRQLKEPCEVRYCSDSQYVINGLQKGWAKGWRARGWKKSDGSPALNPDLWAQALEQEARHTITYIWVKGHAGHPENERCDQLAVAQSKAYGGRQD</sequence>
<comment type="function">
    <text evidence="2 11">Endonuclease that specifically degrades the RNA of RNA-DNA hybrids.</text>
</comment>
<evidence type="ECO:0000256" key="3">
    <source>
        <dbReference type="ARBA" id="ARBA00005300"/>
    </source>
</evidence>
<dbReference type="InterPro" id="IPR022892">
    <property type="entry name" value="RNaseHI"/>
</dbReference>